<evidence type="ECO:0000256" key="1">
    <source>
        <dbReference type="SAM" id="MobiDB-lite"/>
    </source>
</evidence>
<keyword evidence="5" id="KW-1185">Reference proteome</keyword>
<evidence type="ECO:0000259" key="2">
    <source>
        <dbReference type="Pfam" id="PF12733"/>
    </source>
</evidence>
<feature type="compositionally biased region" description="Polar residues" evidence="1">
    <location>
        <begin position="241"/>
        <end position="252"/>
    </location>
</feature>
<proteinExistence type="predicted"/>
<reference evidence="4" key="1">
    <citation type="journal article" date="2023" name="G3 (Bethesda)">
        <title>A reference genome for the long-term kleptoplast-retaining sea slug Elysia crispata morphotype clarki.</title>
        <authorList>
            <person name="Eastman K.E."/>
            <person name="Pendleton A.L."/>
            <person name="Shaikh M.A."/>
            <person name="Suttiyut T."/>
            <person name="Ogas R."/>
            <person name="Tomko P."/>
            <person name="Gavelis G."/>
            <person name="Widhalm J.R."/>
            <person name="Wisecaver J.H."/>
        </authorList>
    </citation>
    <scope>NUCLEOTIDE SEQUENCE</scope>
    <source>
        <strain evidence="4">ECLA1</strain>
    </source>
</reference>
<name>A0AAE1B221_9GAST</name>
<evidence type="ECO:0008006" key="6">
    <source>
        <dbReference type="Google" id="ProtNLM"/>
    </source>
</evidence>
<organism evidence="4 5">
    <name type="scientific">Elysia crispata</name>
    <name type="common">lettuce slug</name>
    <dbReference type="NCBI Taxonomy" id="231223"/>
    <lineage>
        <taxon>Eukaryota</taxon>
        <taxon>Metazoa</taxon>
        <taxon>Spiralia</taxon>
        <taxon>Lophotrochozoa</taxon>
        <taxon>Mollusca</taxon>
        <taxon>Gastropoda</taxon>
        <taxon>Heterobranchia</taxon>
        <taxon>Euthyneura</taxon>
        <taxon>Panpulmonata</taxon>
        <taxon>Sacoglossa</taxon>
        <taxon>Placobranchoidea</taxon>
        <taxon>Plakobranchidae</taxon>
        <taxon>Elysia</taxon>
    </lineage>
</organism>
<comment type="caution">
    <text evidence="4">The sequence shown here is derived from an EMBL/GenBank/DDBJ whole genome shotgun (WGS) entry which is preliminary data.</text>
</comment>
<evidence type="ECO:0000313" key="5">
    <source>
        <dbReference type="Proteomes" id="UP001283361"/>
    </source>
</evidence>
<feature type="region of interest" description="Disordered" evidence="1">
    <location>
        <begin position="134"/>
        <end position="154"/>
    </location>
</feature>
<feature type="region of interest" description="Disordered" evidence="1">
    <location>
        <begin position="91"/>
        <end position="116"/>
    </location>
</feature>
<dbReference type="Proteomes" id="UP001283361">
    <property type="component" value="Unassembled WGS sequence"/>
</dbReference>
<dbReference type="InterPro" id="IPR057106">
    <property type="entry name" value="NXPE4_C"/>
</dbReference>
<feature type="compositionally biased region" description="Low complexity" evidence="1">
    <location>
        <begin position="308"/>
        <end position="322"/>
    </location>
</feature>
<dbReference type="EMBL" id="JAWDGP010000763">
    <property type="protein sequence ID" value="KAK3797441.1"/>
    <property type="molecule type" value="Genomic_DNA"/>
</dbReference>
<feature type="compositionally biased region" description="Low complexity" evidence="1">
    <location>
        <begin position="103"/>
        <end position="116"/>
    </location>
</feature>
<evidence type="ECO:0000313" key="4">
    <source>
        <dbReference type="EMBL" id="KAK3797441.1"/>
    </source>
</evidence>
<dbReference type="InterPro" id="IPR025883">
    <property type="entry name" value="Cadherin-like_domain"/>
</dbReference>
<dbReference type="Pfam" id="PF24536">
    <property type="entry name" value="NXPE4_C"/>
    <property type="match status" value="1"/>
</dbReference>
<feature type="compositionally biased region" description="Basic and acidic residues" evidence="1">
    <location>
        <begin position="253"/>
        <end position="271"/>
    </location>
</feature>
<feature type="domain" description="Cadherin-like beta-sandwich-like" evidence="2">
    <location>
        <begin position="896"/>
        <end position="988"/>
    </location>
</feature>
<evidence type="ECO:0000259" key="3">
    <source>
        <dbReference type="Pfam" id="PF24536"/>
    </source>
</evidence>
<gene>
    <name evidence="4" type="ORF">RRG08_011692</name>
</gene>
<feature type="compositionally biased region" description="Polar residues" evidence="1">
    <location>
        <begin position="143"/>
        <end position="152"/>
    </location>
</feature>
<feature type="region of interest" description="Disordered" evidence="1">
    <location>
        <begin position="225"/>
        <end position="322"/>
    </location>
</feature>
<dbReference type="PANTHER" id="PTHR14776:SF1">
    <property type="entry name" value="CADHERIN-LIKE AND PC-ESTERASE DOMAIN-CONTAINING PROTEIN 1"/>
    <property type="match status" value="1"/>
</dbReference>
<feature type="domain" description="NXPE C-terminal" evidence="3">
    <location>
        <begin position="1086"/>
        <end position="1210"/>
    </location>
</feature>
<sequence>MSSRKGRWRPMKDAIWLLIVITTVSMVITLHLQDGLGWLGSGAQVKIRRSDLPHSNDGDQVVRIFDKWILSSNINNSLAAGIKQDRVRPLFNNPPEVKNPDFSVSSKSYSSSKGNSLRRSWSLNAHTTVFLSDRQEGLKDPDNNSPSDSFLTRLSDRRSVRDGYRYVEGTKLKGSDWNVRSIALGPENPETIGGQFPPGLPTRKDATERVFASRGRKIVRQLGLSNKSAYPQRQERKLEQGENSVGNEQGKNNGEKKELKWKSGTKQDRAGNKGRLSHSFNGGRKDSDTVGGQSSQAQVTYDGRPRTLSTMDSSNSSVSLLQGSGFTTEAGQEDTSVDNSVGQDRSADPQALYDHISQVDASSRLGGGDPPTVLVRGSVASIKHHLPLIEAAFHKYKADVSFSAYNGRSDSETPRNVVDKAWSIILCLNSTGKGDDCVVTSQGKIFTNKTNVIPHLQSVLVSPRLFCLRPGNRDSKDSTENREDRDPIPSTEGQWCGGLLPCYPLDNGQASSHISKPQVALLENTGSFWCRDSDGVWLSSPTEGNDKGRESDTYIPCKGRSWKESTAAMETIKLAPRESVLVPLPKNLLSLDGQSPLAWQLKVLVTSLRPPRVYIHPSGLVWEGLASQGHKKALSLQELHKLLQELSLHHGDSISTTEDIKHAITQLIRLTHWRLTTEGDTEFVNQPKSFQLFDAVFVFNSSFHPFILKIIQPKYQGGLNSLSAYLQEQNILEDLAPMVLARDKTATNIHQALISLGFDTFTSGKVCSHRSRACLQPDHIAFLLDTRREQTTSRNWRRVIPNTEQACLPHSKMTAQELGLQHSIDNLAMLVEMLFMCPSNVHLNVTDTRAFSSTVMQKQISSKPADARSNFMRGESVTERQCLKDSTRLAYLQSIVTRPYFQLYPEFSPLTSDYQVWTDYNTTVVNFHVLPANCRARARLAEVDDGHRSDSWNISLGLGENVLHIKVEDTWKSPPASLATYRIVIHRRSRDMPVDRSDGWGKEQLRVCALKQDCALRYLPEEPCGLMTWEKPEDGGQGYIATWDQFLVFYTKLPYCQSGYADDGQWLIPCSSCGDPSSCAWKGAVWHQGSCREAKLSHPQLQQCFKDKQVLFIGDSTNRGILNYITKRLNGSLLEWDKTHTMRVYPALSQGRTMFGFAYYPQFWLDTRSRPNFDVAFSRLRKRAQTVSGQWETVLVLGGVHWLTRRHIKALQSRLDREGLRNVTVVVKGLGAGFHQPVTGVYQLSLADQRKLHSSNKELLSYCRAQGVHTVDTFSMTMARFRDFRQGKCACHFHRVSADQPSVMNKLSPATSSQQVSTTQVQYSVHGEINAAYSEMVINRICLGQDQQNTHKTI</sequence>
<protein>
    <recommendedName>
        <fullName evidence="6">Cadherin-like and PC-esterase domain-containing protein 1</fullName>
    </recommendedName>
</protein>
<feature type="compositionally biased region" description="Polar residues" evidence="1">
    <location>
        <begin position="290"/>
        <end position="299"/>
    </location>
</feature>
<feature type="region of interest" description="Disordered" evidence="1">
    <location>
        <begin position="471"/>
        <end position="492"/>
    </location>
</feature>
<accession>A0AAE1B221</accession>
<dbReference type="Pfam" id="PF12733">
    <property type="entry name" value="Cadherin-like"/>
    <property type="match status" value="1"/>
</dbReference>
<feature type="compositionally biased region" description="Basic and acidic residues" evidence="1">
    <location>
        <begin position="471"/>
        <end position="487"/>
    </location>
</feature>
<dbReference type="PANTHER" id="PTHR14776">
    <property type="entry name" value="CADHERIN-LIKE AND PC-ESTERASE DOMAIN-CONTAINING PROTEIN 1"/>
    <property type="match status" value="1"/>
</dbReference>